<protein>
    <submittedName>
        <fullName evidence="2">Uncharacterized protein</fullName>
    </submittedName>
</protein>
<evidence type="ECO:0000313" key="2">
    <source>
        <dbReference type="EMBL" id="KDN53638.1"/>
    </source>
</evidence>
<dbReference type="InParanoid" id="A0A066WM12"/>
<gene>
    <name evidence="2" type="ORF">K437DRAFT_260551</name>
</gene>
<organism evidence="2 3">
    <name type="scientific">Tilletiaria anomala (strain ATCC 24038 / CBS 436.72 / UBC 951)</name>
    <dbReference type="NCBI Taxonomy" id="1037660"/>
    <lineage>
        <taxon>Eukaryota</taxon>
        <taxon>Fungi</taxon>
        <taxon>Dikarya</taxon>
        <taxon>Basidiomycota</taxon>
        <taxon>Ustilaginomycotina</taxon>
        <taxon>Exobasidiomycetes</taxon>
        <taxon>Georgefischeriales</taxon>
        <taxon>Tilletiariaceae</taxon>
        <taxon>Tilletiaria</taxon>
    </lineage>
</organism>
<name>A0A066WM12_TILAU</name>
<reference evidence="2 3" key="1">
    <citation type="submission" date="2014-05" db="EMBL/GenBank/DDBJ databases">
        <title>Draft genome sequence of a rare smut relative, Tilletiaria anomala UBC 951.</title>
        <authorList>
            <consortium name="DOE Joint Genome Institute"/>
            <person name="Toome M."/>
            <person name="Kuo A."/>
            <person name="Henrissat B."/>
            <person name="Lipzen A."/>
            <person name="Tritt A."/>
            <person name="Yoshinaga Y."/>
            <person name="Zane M."/>
            <person name="Barry K."/>
            <person name="Grigoriev I.V."/>
            <person name="Spatafora J.W."/>
            <person name="Aimea M.C."/>
        </authorList>
    </citation>
    <scope>NUCLEOTIDE SEQUENCE [LARGE SCALE GENOMIC DNA]</scope>
    <source>
        <strain evidence="2 3">UBC 951</strain>
    </source>
</reference>
<evidence type="ECO:0000313" key="3">
    <source>
        <dbReference type="Proteomes" id="UP000027361"/>
    </source>
</evidence>
<feature type="transmembrane region" description="Helical" evidence="1">
    <location>
        <begin position="35"/>
        <end position="55"/>
    </location>
</feature>
<feature type="transmembrane region" description="Helical" evidence="1">
    <location>
        <begin position="67"/>
        <end position="86"/>
    </location>
</feature>
<dbReference type="HOGENOM" id="CLU_769830_0_0_1"/>
<keyword evidence="3" id="KW-1185">Reference proteome</keyword>
<keyword evidence="1" id="KW-0812">Transmembrane</keyword>
<dbReference type="GeneID" id="25265554"/>
<evidence type="ECO:0000256" key="1">
    <source>
        <dbReference type="SAM" id="Phobius"/>
    </source>
</evidence>
<sequence length="360" mass="39528">MDATAAADVKKRFGFRPRLHIETSNGLVSIRVPSWIPLLLILTVPIVQIHCFFAFSTILAVEYSTAARILVALVLSRVIGYTIVYARKGTYGHIIAESLSYEVSLVLHILVIVMAIVSIRILVFECALPFARVSFLHLGFGSGGNNWITKSRPRVLLDGTLYIRVSLLMGAQRLCLLRSLNFITNGFDEQQGRAYLGLRVQRCKGFTRHLAKKIQASASNNHECEAFLEGSEGQALNTAAATATKTISPLSKAKISTLADDMLTRLADSQESLPKGIARLRASMTLDFSCGRPGLHAELDQAVEVQRPQKQQHGQDSGAARRTAAVSCGPDCFSDAGHKCISRMRTSGVDLDFKEEYFAW</sequence>
<dbReference type="Proteomes" id="UP000027361">
    <property type="component" value="Unassembled WGS sequence"/>
</dbReference>
<accession>A0A066WM12</accession>
<dbReference type="RefSeq" id="XP_013246481.1">
    <property type="nucleotide sequence ID" value="XM_013391027.1"/>
</dbReference>
<keyword evidence="1" id="KW-0472">Membrane</keyword>
<dbReference type="AlphaFoldDB" id="A0A066WM12"/>
<dbReference type="EMBL" id="JMSN01000001">
    <property type="protein sequence ID" value="KDN53638.1"/>
    <property type="molecule type" value="Genomic_DNA"/>
</dbReference>
<keyword evidence="1" id="KW-1133">Transmembrane helix</keyword>
<comment type="caution">
    <text evidence="2">The sequence shown here is derived from an EMBL/GenBank/DDBJ whole genome shotgun (WGS) entry which is preliminary data.</text>
</comment>
<feature type="transmembrane region" description="Helical" evidence="1">
    <location>
        <begin position="106"/>
        <end position="128"/>
    </location>
</feature>
<proteinExistence type="predicted"/>